<accession>A0A1A9QB98</accession>
<dbReference type="EMBL" id="LWUJ01000013">
    <property type="protein sequence ID" value="OAL09852.1"/>
    <property type="molecule type" value="Genomic_DNA"/>
</dbReference>
<keyword evidence="1" id="KW-0732">Signal</keyword>
<evidence type="ECO:0000313" key="3">
    <source>
        <dbReference type="Proteomes" id="UP000077623"/>
    </source>
</evidence>
<gene>
    <name evidence="2" type="ORF">A6V39_04710</name>
</gene>
<feature type="signal peptide" evidence="1">
    <location>
        <begin position="1"/>
        <end position="18"/>
    </location>
</feature>
<evidence type="ECO:0000256" key="1">
    <source>
        <dbReference type="SAM" id="SignalP"/>
    </source>
</evidence>
<dbReference type="RefSeq" id="WP_187150578.1">
    <property type="nucleotide sequence ID" value="NZ_LWUJ01000013.1"/>
</dbReference>
<dbReference type="AlphaFoldDB" id="A0A1A9QB98"/>
<name>A0A1A9QB98_9MOLU</name>
<dbReference type="Proteomes" id="UP000077623">
    <property type="component" value="Unassembled WGS sequence"/>
</dbReference>
<feature type="chain" id="PRO_5008394669" evidence="1">
    <location>
        <begin position="19"/>
        <end position="119"/>
    </location>
</feature>
<sequence>MSVSLIKWVALGIGGVSAATASTVAIINHKANIAEDALWTARTDELAKKIKAESNNWKKLVAVITGKEEEESIFKIENDKFKDPKKAKEELKEWCQNSEIKERTYNNINLDTTVCKFKK</sequence>
<protein>
    <submittedName>
        <fullName evidence="2">Uncharacterized protein</fullName>
    </submittedName>
</protein>
<proteinExistence type="predicted"/>
<reference evidence="3" key="1">
    <citation type="submission" date="2016-04" db="EMBL/GenBank/DDBJ databases">
        <authorList>
            <person name="Quiroz-Castaneda R.E."/>
            <person name="Martinez-Ocampo F."/>
        </authorList>
    </citation>
    <scope>NUCLEOTIDE SEQUENCE [LARGE SCALE GENOMIC DNA]</scope>
    <source>
        <strain evidence="3">INIFAP01</strain>
    </source>
</reference>
<evidence type="ECO:0000313" key="2">
    <source>
        <dbReference type="EMBL" id="OAL09852.1"/>
    </source>
</evidence>
<organism evidence="2 3">
    <name type="scientific">Candidatus Mycoplasma haematobovis</name>
    <dbReference type="NCBI Taxonomy" id="432608"/>
    <lineage>
        <taxon>Bacteria</taxon>
        <taxon>Bacillati</taxon>
        <taxon>Mycoplasmatota</taxon>
        <taxon>Mollicutes</taxon>
        <taxon>Mycoplasmataceae</taxon>
        <taxon>Mycoplasma</taxon>
    </lineage>
</organism>
<comment type="caution">
    <text evidence="2">The sequence shown here is derived from an EMBL/GenBank/DDBJ whole genome shotgun (WGS) entry which is preliminary data.</text>
</comment>
<dbReference type="STRING" id="432608.A6V39_04710"/>
<keyword evidence="3" id="KW-1185">Reference proteome</keyword>